<reference evidence="2 3" key="1">
    <citation type="submission" date="2023-12" db="EMBL/GenBank/DDBJ databases">
        <title>A high-quality genome assembly for Dillenia turbinata (Dilleniales).</title>
        <authorList>
            <person name="Chanderbali A."/>
        </authorList>
    </citation>
    <scope>NUCLEOTIDE SEQUENCE [LARGE SCALE GENOMIC DNA]</scope>
    <source>
        <strain evidence="2">LSX21</strain>
        <tissue evidence="2">Leaf</tissue>
    </source>
</reference>
<gene>
    <name evidence="2" type="ORF">RJ641_029296</name>
</gene>
<dbReference type="EMBL" id="JBAMMX010000005">
    <property type="protein sequence ID" value="KAK6939765.1"/>
    <property type="molecule type" value="Genomic_DNA"/>
</dbReference>
<evidence type="ECO:0000256" key="1">
    <source>
        <dbReference type="SAM" id="MobiDB-lite"/>
    </source>
</evidence>
<dbReference type="AlphaFoldDB" id="A0AAN8ZMU5"/>
<evidence type="ECO:0000313" key="3">
    <source>
        <dbReference type="Proteomes" id="UP001370490"/>
    </source>
</evidence>
<feature type="region of interest" description="Disordered" evidence="1">
    <location>
        <begin position="1"/>
        <end position="20"/>
    </location>
</feature>
<accession>A0AAN8ZMU5</accession>
<sequence>MSTHRETKKEKKIHGGGENKSLSWRDKIELANKEEQALVKEIDDLKSWTNMIGAMKDQQLKEYITNRPDYLRSLKIKKPIPSSKRGSRVGKSKASYTGIMASVWKFHKDDDEDVSVSTA</sequence>
<name>A0AAN8ZMU5_9MAGN</name>
<comment type="caution">
    <text evidence="2">The sequence shown here is derived from an EMBL/GenBank/DDBJ whole genome shotgun (WGS) entry which is preliminary data.</text>
</comment>
<proteinExistence type="predicted"/>
<organism evidence="2 3">
    <name type="scientific">Dillenia turbinata</name>
    <dbReference type="NCBI Taxonomy" id="194707"/>
    <lineage>
        <taxon>Eukaryota</taxon>
        <taxon>Viridiplantae</taxon>
        <taxon>Streptophyta</taxon>
        <taxon>Embryophyta</taxon>
        <taxon>Tracheophyta</taxon>
        <taxon>Spermatophyta</taxon>
        <taxon>Magnoliopsida</taxon>
        <taxon>eudicotyledons</taxon>
        <taxon>Gunneridae</taxon>
        <taxon>Pentapetalae</taxon>
        <taxon>Dilleniales</taxon>
        <taxon>Dilleniaceae</taxon>
        <taxon>Dillenia</taxon>
    </lineage>
</organism>
<dbReference type="Proteomes" id="UP001370490">
    <property type="component" value="Unassembled WGS sequence"/>
</dbReference>
<evidence type="ECO:0000313" key="2">
    <source>
        <dbReference type="EMBL" id="KAK6939765.1"/>
    </source>
</evidence>
<keyword evidence="3" id="KW-1185">Reference proteome</keyword>
<protein>
    <submittedName>
        <fullName evidence="2">Uncharacterized protein</fullName>
    </submittedName>
</protein>